<feature type="transmembrane region" description="Helical" evidence="8">
    <location>
        <begin position="84"/>
        <end position="100"/>
    </location>
</feature>
<dbReference type="Pfam" id="PF04535">
    <property type="entry name" value="CASP_dom"/>
    <property type="match status" value="1"/>
</dbReference>
<feature type="transmembrane region" description="Helical" evidence="8">
    <location>
        <begin position="165"/>
        <end position="187"/>
    </location>
</feature>
<evidence type="ECO:0000256" key="1">
    <source>
        <dbReference type="ARBA" id="ARBA00004651"/>
    </source>
</evidence>
<reference evidence="10" key="1">
    <citation type="journal article" date="2021" name="bioRxiv">
        <title>Whole Genome Assembly and Annotation of Northern Wild Rice, Zizania palustris L., Supports a Whole Genome Duplication in the Zizania Genus.</title>
        <authorList>
            <person name="Haas M."/>
            <person name="Kono T."/>
            <person name="Macchietto M."/>
            <person name="Millas R."/>
            <person name="McGilp L."/>
            <person name="Shao M."/>
            <person name="Duquette J."/>
            <person name="Hirsch C.N."/>
            <person name="Kimball J."/>
        </authorList>
    </citation>
    <scope>NUCLEOTIDE SEQUENCE</scope>
    <source>
        <tissue evidence="10">Fresh leaf tissue</tissue>
    </source>
</reference>
<comment type="subunit">
    <text evidence="3 8">Homodimer and heterodimers.</text>
</comment>
<evidence type="ECO:0000259" key="9">
    <source>
        <dbReference type="Pfam" id="PF04535"/>
    </source>
</evidence>
<dbReference type="EMBL" id="JAAALK010000082">
    <property type="protein sequence ID" value="KAG8085220.1"/>
    <property type="molecule type" value="Genomic_DNA"/>
</dbReference>
<keyword evidence="7 8" id="KW-0472">Membrane</keyword>
<feature type="transmembrane region" description="Helical" evidence="8">
    <location>
        <begin position="121"/>
        <end position="145"/>
    </location>
</feature>
<proteinExistence type="inferred from homology"/>
<keyword evidence="6 8" id="KW-1133">Transmembrane helix</keyword>
<evidence type="ECO:0000313" key="10">
    <source>
        <dbReference type="EMBL" id="KAG8085220.1"/>
    </source>
</evidence>
<feature type="domain" description="Casparian strip membrane protein" evidence="9">
    <location>
        <begin position="45"/>
        <end position="174"/>
    </location>
</feature>
<evidence type="ECO:0000256" key="5">
    <source>
        <dbReference type="ARBA" id="ARBA00022692"/>
    </source>
</evidence>
<reference evidence="10" key="2">
    <citation type="submission" date="2021-02" db="EMBL/GenBank/DDBJ databases">
        <authorList>
            <person name="Kimball J.A."/>
            <person name="Haas M.W."/>
            <person name="Macchietto M."/>
            <person name="Kono T."/>
            <person name="Duquette J."/>
            <person name="Shao M."/>
        </authorList>
    </citation>
    <scope>NUCLEOTIDE SEQUENCE</scope>
    <source>
        <tissue evidence="10">Fresh leaf tissue</tissue>
    </source>
</reference>
<evidence type="ECO:0000256" key="7">
    <source>
        <dbReference type="ARBA" id="ARBA00023136"/>
    </source>
</evidence>
<evidence type="ECO:0000256" key="8">
    <source>
        <dbReference type="RuleBase" id="RU361233"/>
    </source>
</evidence>
<organism evidence="10 11">
    <name type="scientific">Zizania palustris</name>
    <name type="common">Northern wild rice</name>
    <dbReference type="NCBI Taxonomy" id="103762"/>
    <lineage>
        <taxon>Eukaryota</taxon>
        <taxon>Viridiplantae</taxon>
        <taxon>Streptophyta</taxon>
        <taxon>Embryophyta</taxon>
        <taxon>Tracheophyta</taxon>
        <taxon>Spermatophyta</taxon>
        <taxon>Magnoliopsida</taxon>
        <taxon>Liliopsida</taxon>
        <taxon>Poales</taxon>
        <taxon>Poaceae</taxon>
        <taxon>BOP clade</taxon>
        <taxon>Oryzoideae</taxon>
        <taxon>Oryzeae</taxon>
        <taxon>Zizaniinae</taxon>
        <taxon>Zizania</taxon>
    </lineage>
</organism>
<dbReference type="PANTHER" id="PTHR33573:SF57">
    <property type="entry name" value="CASP-LIKE PROTEIN 4B1"/>
    <property type="match status" value="1"/>
</dbReference>
<evidence type="ECO:0000256" key="4">
    <source>
        <dbReference type="ARBA" id="ARBA00022475"/>
    </source>
</evidence>
<gene>
    <name evidence="10" type="ORF">GUJ93_ZPchr0010g7273</name>
</gene>
<comment type="similarity">
    <text evidence="2 8">Belongs to the Casparian strip membrane proteins (CASP) family.</text>
</comment>
<comment type="caution">
    <text evidence="10">The sequence shown here is derived from an EMBL/GenBank/DDBJ whole genome shotgun (WGS) entry which is preliminary data.</text>
</comment>
<name>A0A8J5W9X0_ZIZPA</name>
<comment type="subcellular location">
    <subcellularLocation>
        <location evidence="1 8">Cell membrane</location>
        <topology evidence="1 8">Multi-pass membrane protein</topology>
    </subcellularLocation>
</comment>
<evidence type="ECO:0000256" key="6">
    <source>
        <dbReference type="ARBA" id="ARBA00022989"/>
    </source>
</evidence>
<dbReference type="PANTHER" id="PTHR33573">
    <property type="entry name" value="CASP-LIKE PROTEIN 4A4"/>
    <property type="match status" value="1"/>
</dbReference>
<keyword evidence="5 8" id="KW-0812">Transmembrane</keyword>
<dbReference type="InterPro" id="IPR006702">
    <property type="entry name" value="CASP_dom"/>
</dbReference>
<keyword evidence="11" id="KW-1185">Reference proteome</keyword>
<protein>
    <recommendedName>
        <fullName evidence="8">CASP-like protein</fullName>
    </recommendedName>
</protein>
<accession>A0A8J5W9X0</accession>
<evidence type="ECO:0000256" key="2">
    <source>
        <dbReference type="ARBA" id="ARBA00007651"/>
    </source>
</evidence>
<evidence type="ECO:0000256" key="3">
    <source>
        <dbReference type="ARBA" id="ARBA00011489"/>
    </source>
</evidence>
<keyword evidence="4 8" id="KW-1003">Cell membrane</keyword>
<dbReference type="Proteomes" id="UP000729402">
    <property type="component" value="Unassembled WGS sequence"/>
</dbReference>
<evidence type="ECO:0000313" key="11">
    <source>
        <dbReference type="Proteomes" id="UP000729402"/>
    </source>
</evidence>
<dbReference type="GO" id="GO:0005886">
    <property type="term" value="C:plasma membrane"/>
    <property type="evidence" value="ECO:0007669"/>
    <property type="project" value="UniProtKB-SubCell"/>
</dbReference>
<dbReference type="OrthoDB" id="1924823at2759"/>
<dbReference type="AlphaFoldDB" id="A0A8J5W9X0"/>
<sequence length="192" mass="20248">MSAAPGDVEKGAAAADTGAAAKDGAPAGEGVVGAVVRRWRRQDLLDKSGSALRAAAWALSLLAFVVMGANDHGDWKQFDNYEEYRYVVAIGVLAFIYTTLQLVRHGVRLTGGQDLQGKVPLLVDFAGDQVTAYLLMSAVSAAIPITNRMREGSDNVFTDSSAASISMAFLAFVCLALSALVSGFKLAKQTYI</sequence>
<feature type="transmembrane region" description="Helical" evidence="8">
    <location>
        <begin position="50"/>
        <end position="69"/>
    </location>
</feature>